<feature type="region of interest" description="Disordered" evidence="1">
    <location>
        <begin position="1"/>
        <end position="111"/>
    </location>
</feature>
<feature type="compositionally biased region" description="Acidic residues" evidence="1">
    <location>
        <begin position="93"/>
        <end position="111"/>
    </location>
</feature>
<protein>
    <submittedName>
        <fullName evidence="2">Uncharacterized protein</fullName>
    </submittedName>
</protein>
<feature type="compositionally biased region" description="Basic and acidic residues" evidence="1">
    <location>
        <begin position="44"/>
        <end position="60"/>
    </location>
</feature>
<sequence>MAAPGTRRDRARRRHRTATTSSPSRHREQVRTTVRARYKRVMSRHRDTDLTSDPSAEHLADAPLLEAELHAADARSGGDPARAPRSLRAAELVPDDEAIASSEDWDDPQRL</sequence>
<evidence type="ECO:0000313" key="3">
    <source>
        <dbReference type="Proteomes" id="UP000618382"/>
    </source>
</evidence>
<name>A0ABQ4D811_9CELL</name>
<accession>A0ABQ4D811</accession>
<reference evidence="2 3" key="1">
    <citation type="submission" date="2021-01" db="EMBL/GenBank/DDBJ databases">
        <title>Whole genome shotgun sequence of Cellulomonas oligotrophica NBRC 109435.</title>
        <authorList>
            <person name="Komaki H."/>
            <person name="Tamura T."/>
        </authorList>
    </citation>
    <scope>NUCLEOTIDE SEQUENCE [LARGE SCALE GENOMIC DNA]</scope>
    <source>
        <strain evidence="2 3">NBRC 109435</strain>
    </source>
</reference>
<gene>
    <name evidence="2" type="ORF">Col01nite_10150</name>
</gene>
<dbReference type="EMBL" id="BONN01000002">
    <property type="protein sequence ID" value="GIG31856.1"/>
    <property type="molecule type" value="Genomic_DNA"/>
</dbReference>
<organism evidence="2 3">
    <name type="scientific">Cellulomonas oligotrophica</name>
    <dbReference type="NCBI Taxonomy" id="931536"/>
    <lineage>
        <taxon>Bacteria</taxon>
        <taxon>Bacillati</taxon>
        <taxon>Actinomycetota</taxon>
        <taxon>Actinomycetes</taxon>
        <taxon>Micrococcales</taxon>
        <taxon>Cellulomonadaceae</taxon>
        <taxon>Cellulomonas</taxon>
    </lineage>
</organism>
<evidence type="ECO:0000256" key="1">
    <source>
        <dbReference type="SAM" id="MobiDB-lite"/>
    </source>
</evidence>
<keyword evidence="3" id="KW-1185">Reference proteome</keyword>
<dbReference type="Proteomes" id="UP000618382">
    <property type="component" value="Unassembled WGS sequence"/>
</dbReference>
<comment type="caution">
    <text evidence="2">The sequence shown here is derived from an EMBL/GenBank/DDBJ whole genome shotgun (WGS) entry which is preliminary data.</text>
</comment>
<evidence type="ECO:0000313" key="2">
    <source>
        <dbReference type="EMBL" id="GIG31856.1"/>
    </source>
</evidence>
<feature type="compositionally biased region" description="Basic residues" evidence="1">
    <location>
        <begin position="34"/>
        <end position="43"/>
    </location>
</feature>
<proteinExistence type="predicted"/>